<reference evidence="3 4" key="1">
    <citation type="submission" date="2018-07" db="EMBL/GenBank/DDBJ databases">
        <title>Genomic Encyclopedia of Type Strains, Phase IV (KMG-IV): sequencing the most valuable type-strain genomes for metagenomic binning, comparative biology and taxonomic classification.</title>
        <authorList>
            <person name="Goeker M."/>
        </authorList>
    </citation>
    <scope>NUCLEOTIDE SEQUENCE [LARGE SCALE GENOMIC DNA]</scope>
    <source>
        <strain evidence="3 4">DSM 103736</strain>
    </source>
</reference>
<dbReference type="InterPro" id="IPR023210">
    <property type="entry name" value="NADP_OxRdtase_dom"/>
</dbReference>
<dbReference type="Gene3D" id="3.20.20.100">
    <property type="entry name" value="NADP-dependent oxidoreductase domain"/>
    <property type="match status" value="1"/>
</dbReference>
<dbReference type="InterPro" id="IPR036812">
    <property type="entry name" value="NAD(P)_OxRdtase_dom_sf"/>
</dbReference>
<feature type="domain" description="NADP-dependent oxidoreductase" evidence="2">
    <location>
        <begin position="14"/>
        <end position="311"/>
    </location>
</feature>
<dbReference type="RefSeq" id="WP_115458676.1">
    <property type="nucleotide sequence ID" value="NZ_QRAP01000005.1"/>
</dbReference>
<keyword evidence="4" id="KW-1185">Reference proteome</keyword>
<comment type="caution">
    <text evidence="3">The sequence shown here is derived from an EMBL/GenBank/DDBJ whole genome shotgun (WGS) entry which is preliminary data.</text>
</comment>
<evidence type="ECO:0000313" key="4">
    <source>
        <dbReference type="Proteomes" id="UP000254848"/>
    </source>
</evidence>
<dbReference type="GO" id="GO:0016491">
    <property type="term" value="F:oxidoreductase activity"/>
    <property type="evidence" value="ECO:0007669"/>
    <property type="project" value="UniProtKB-KW"/>
</dbReference>
<keyword evidence="1" id="KW-0560">Oxidoreductase</keyword>
<dbReference type="InterPro" id="IPR050791">
    <property type="entry name" value="Aldo-Keto_reductase"/>
</dbReference>
<dbReference type="Proteomes" id="UP000254848">
    <property type="component" value="Unassembled WGS sequence"/>
</dbReference>
<dbReference type="CDD" id="cd19076">
    <property type="entry name" value="AKR_AKR13A_13D"/>
    <property type="match status" value="1"/>
</dbReference>
<evidence type="ECO:0000256" key="1">
    <source>
        <dbReference type="ARBA" id="ARBA00023002"/>
    </source>
</evidence>
<dbReference type="AlphaFoldDB" id="A0A370QPY8"/>
<protein>
    <submittedName>
        <fullName evidence="3">Aryl-alcohol dehydrogenase-like predicted oxidoreductase</fullName>
    </submittedName>
</protein>
<dbReference type="GO" id="GO:0005737">
    <property type="term" value="C:cytoplasm"/>
    <property type="evidence" value="ECO:0007669"/>
    <property type="project" value="TreeGrafter"/>
</dbReference>
<name>A0A370QPY8_9GAMM</name>
<dbReference type="Pfam" id="PF00248">
    <property type="entry name" value="Aldo_ket_red"/>
    <property type="match status" value="1"/>
</dbReference>
<dbReference type="SUPFAM" id="SSF51430">
    <property type="entry name" value="NAD(P)-linked oxidoreductase"/>
    <property type="match status" value="1"/>
</dbReference>
<sequence>MNRRSLSSELAVSAIGYGAMGLSEFYGETNDANALRVLNKLIELGVNFIDTADLYGRGHNERLIGHFLSGLSKSARAELRIATKCGIVRSPDESYARTINNSPDYIRRCCHDSLQRLGTECIDLFYLHRVSHETPIEESMECLAGLIKEGKIKHAGLCEVSAATLRRAHAVCPLTALQTEYSLWTRDIEHDILPVVKELGIGLVPYSPLGRGFLTGRYLHNTDFADGDFRKNNERFQQENIDHNTALLRAVQPLAEKYQCTQGQIALAWLLAQYQRTVPIPGTRHIDYLIENVRAADISLSGEDVERLNAIQPHSLVRGERYSREGMKGINT</sequence>
<dbReference type="EMBL" id="QRAP01000005">
    <property type="protein sequence ID" value="RDK90853.1"/>
    <property type="molecule type" value="Genomic_DNA"/>
</dbReference>
<evidence type="ECO:0000259" key="2">
    <source>
        <dbReference type="Pfam" id="PF00248"/>
    </source>
</evidence>
<dbReference type="PANTHER" id="PTHR43625">
    <property type="entry name" value="AFLATOXIN B1 ALDEHYDE REDUCTASE"/>
    <property type="match status" value="1"/>
</dbReference>
<organism evidence="3 4">
    <name type="scientific">Enterobacillus tribolii</name>
    <dbReference type="NCBI Taxonomy" id="1487935"/>
    <lineage>
        <taxon>Bacteria</taxon>
        <taxon>Pseudomonadati</taxon>
        <taxon>Pseudomonadota</taxon>
        <taxon>Gammaproteobacteria</taxon>
        <taxon>Enterobacterales</taxon>
        <taxon>Hafniaceae</taxon>
        <taxon>Enterobacillus</taxon>
    </lineage>
</organism>
<dbReference type="OrthoDB" id="9772407at2"/>
<accession>A0A370QPY8</accession>
<proteinExistence type="predicted"/>
<gene>
    <name evidence="3" type="ORF">C8D90_105134</name>
</gene>
<evidence type="ECO:0000313" key="3">
    <source>
        <dbReference type="EMBL" id="RDK90853.1"/>
    </source>
</evidence>
<dbReference type="PANTHER" id="PTHR43625:SF40">
    <property type="entry name" value="ALDO-KETO REDUCTASE YAKC [NADP(+)]"/>
    <property type="match status" value="1"/>
</dbReference>